<sequence>MSLFTVALLSLCLYFCSVTNADLDTESRFALLEKIMHDRMAYMEKIVHEQKDEIYQLRQEVTLLRSQVGQTSSQTKTPTQVSSRTKLSDEDADDDVPLKHFHVEHSIHQIKKDKRLLVNNIVSNRIAFYAYMKKNEPIQQHKTLIYDVIKINFGNGYNNNTGAFTAPSSGVYVLTFTVHPGSSSSFASVEIVVNNEQEGAIYADSNEGTFDLNAATAVVVVWMNQGDVSFVRTSTTHPPSGSLRSDDGGRCSFAGWKISD</sequence>
<proteinExistence type="predicted"/>
<dbReference type="PROSITE" id="PS50871">
    <property type="entry name" value="C1Q"/>
    <property type="match status" value="1"/>
</dbReference>
<dbReference type="EMBL" id="UYJE01003260">
    <property type="protein sequence ID" value="VDI17820.1"/>
    <property type="molecule type" value="Genomic_DNA"/>
</dbReference>
<accession>A0A8B6DE72</accession>
<dbReference type="SMART" id="SM00110">
    <property type="entry name" value="C1Q"/>
    <property type="match status" value="1"/>
</dbReference>
<evidence type="ECO:0000259" key="6">
    <source>
        <dbReference type="PROSITE" id="PS50871"/>
    </source>
</evidence>
<evidence type="ECO:0000313" key="8">
    <source>
        <dbReference type="Proteomes" id="UP000596742"/>
    </source>
</evidence>
<feature type="signal peptide" evidence="5">
    <location>
        <begin position="1"/>
        <end position="21"/>
    </location>
</feature>
<feature type="region of interest" description="Disordered" evidence="4">
    <location>
        <begin position="68"/>
        <end position="93"/>
    </location>
</feature>
<protein>
    <recommendedName>
        <fullName evidence="6">C1q domain-containing protein</fullName>
    </recommendedName>
</protein>
<evidence type="ECO:0000256" key="5">
    <source>
        <dbReference type="SAM" id="SignalP"/>
    </source>
</evidence>
<dbReference type="Pfam" id="PF00386">
    <property type="entry name" value="C1q"/>
    <property type="match status" value="1"/>
</dbReference>
<comment type="subcellular location">
    <subcellularLocation>
        <location evidence="1">Secreted</location>
    </subcellularLocation>
</comment>
<dbReference type="InterPro" id="IPR008983">
    <property type="entry name" value="Tumour_necrosis_fac-like_dom"/>
</dbReference>
<keyword evidence="3 5" id="KW-0732">Signal</keyword>
<name>A0A8B6DE72_MYTGA</name>
<feature type="domain" description="C1q" evidence="6">
    <location>
        <begin position="121"/>
        <end position="260"/>
    </location>
</feature>
<dbReference type="Proteomes" id="UP000596742">
    <property type="component" value="Unassembled WGS sequence"/>
</dbReference>
<dbReference type="SUPFAM" id="SSF49842">
    <property type="entry name" value="TNF-like"/>
    <property type="match status" value="1"/>
</dbReference>
<evidence type="ECO:0000313" key="7">
    <source>
        <dbReference type="EMBL" id="VDI17820.1"/>
    </source>
</evidence>
<feature type="compositionally biased region" description="Polar residues" evidence="4">
    <location>
        <begin position="68"/>
        <end position="85"/>
    </location>
</feature>
<dbReference type="AlphaFoldDB" id="A0A8B6DE72"/>
<keyword evidence="2" id="KW-0964">Secreted</keyword>
<evidence type="ECO:0000256" key="3">
    <source>
        <dbReference type="ARBA" id="ARBA00022729"/>
    </source>
</evidence>
<evidence type="ECO:0000256" key="1">
    <source>
        <dbReference type="ARBA" id="ARBA00004613"/>
    </source>
</evidence>
<reference evidence="7" key="1">
    <citation type="submission" date="2018-11" db="EMBL/GenBank/DDBJ databases">
        <authorList>
            <person name="Alioto T."/>
            <person name="Alioto T."/>
        </authorList>
    </citation>
    <scope>NUCLEOTIDE SEQUENCE</scope>
</reference>
<dbReference type="GO" id="GO:0005576">
    <property type="term" value="C:extracellular region"/>
    <property type="evidence" value="ECO:0007669"/>
    <property type="project" value="UniProtKB-SubCell"/>
</dbReference>
<gene>
    <name evidence="7" type="ORF">MGAL_10B018484</name>
</gene>
<dbReference type="PANTHER" id="PTHR22923:SF116">
    <property type="entry name" value="C1Q DOMAIN-CONTAINING PROTEIN"/>
    <property type="match status" value="1"/>
</dbReference>
<dbReference type="PANTHER" id="PTHR22923">
    <property type="entry name" value="CEREBELLIN-RELATED"/>
    <property type="match status" value="1"/>
</dbReference>
<comment type="caution">
    <text evidence="7">The sequence shown here is derived from an EMBL/GenBank/DDBJ whole genome shotgun (WGS) entry which is preliminary data.</text>
</comment>
<evidence type="ECO:0000256" key="2">
    <source>
        <dbReference type="ARBA" id="ARBA00022525"/>
    </source>
</evidence>
<dbReference type="InterPro" id="IPR050822">
    <property type="entry name" value="Cerebellin_Synaptic_Org"/>
</dbReference>
<dbReference type="InterPro" id="IPR001073">
    <property type="entry name" value="C1q_dom"/>
</dbReference>
<keyword evidence="8" id="KW-1185">Reference proteome</keyword>
<feature type="chain" id="PRO_5032329174" description="C1q domain-containing protein" evidence="5">
    <location>
        <begin position="22"/>
        <end position="260"/>
    </location>
</feature>
<organism evidence="7 8">
    <name type="scientific">Mytilus galloprovincialis</name>
    <name type="common">Mediterranean mussel</name>
    <dbReference type="NCBI Taxonomy" id="29158"/>
    <lineage>
        <taxon>Eukaryota</taxon>
        <taxon>Metazoa</taxon>
        <taxon>Spiralia</taxon>
        <taxon>Lophotrochozoa</taxon>
        <taxon>Mollusca</taxon>
        <taxon>Bivalvia</taxon>
        <taxon>Autobranchia</taxon>
        <taxon>Pteriomorphia</taxon>
        <taxon>Mytilida</taxon>
        <taxon>Mytiloidea</taxon>
        <taxon>Mytilidae</taxon>
        <taxon>Mytilinae</taxon>
        <taxon>Mytilus</taxon>
    </lineage>
</organism>
<dbReference type="Gene3D" id="2.60.120.40">
    <property type="match status" value="1"/>
</dbReference>
<evidence type="ECO:0000256" key="4">
    <source>
        <dbReference type="SAM" id="MobiDB-lite"/>
    </source>
</evidence>
<dbReference type="OrthoDB" id="6151356at2759"/>